<evidence type="ECO:0000256" key="1">
    <source>
        <dbReference type="SAM" id="MobiDB-lite"/>
    </source>
</evidence>
<reference evidence="3" key="1">
    <citation type="submission" date="2008-01" db="EMBL/GenBank/DDBJ databases">
        <title>Complete sequence of chromosome of Caulobacter sp. K31.</title>
        <authorList>
            <consortium name="US DOE Joint Genome Institute"/>
            <person name="Copeland A."/>
            <person name="Lucas S."/>
            <person name="Lapidus A."/>
            <person name="Barry K."/>
            <person name="Glavina del Rio T."/>
            <person name="Dalin E."/>
            <person name="Tice H."/>
            <person name="Pitluck S."/>
            <person name="Bruce D."/>
            <person name="Goodwin L."/>
            <person name="Thompson L.S."/>
            <person name="Brettin T."/>
            <person name="Detter J.C."/>
            <person name="Han C."/>
            <person name="Schmutz J."/>
            <person name="Larimer F."/>
            <person name="Land M."/>
            <person name="Hauser L."/>
            <person name="Kyrpides N."/>
            <person name="Kim E."/>
            <person name="Stephens C."/>
            <person name="Richardson P."/>
        </authorList>
    </citation>
    <scope>NUCLEOTIDE SEQUENCE [LARGE SCALE GENOMIC DNA]</scope>
    <source>
        <strain evidence="3">K31</strain>
    </source>
</reference>
<protein>
    <submittedName>
        <fullName evidence="3">Transcriptional regulator, XRE family</fullName>
    </submittedName>
</protein>
<feature type="region of interest" description="Disordered" evidence="1">
    <location>
        <begin position="87"/>
        <end position="109"/>
    </location>
</feature>
<organism evidence="3">
    <name type="scientific">Caulobacter sp. (strain K31)</name>
    <dbReference type="NCBI Taxonomy" id="366602"/>
    <lineage>
        <taxon>Bacteria</taxon>
        <taxon>Pseudomonadati</taxon>
        <taxon>Pseudomonadota</taxon>
        <taxon>Alphaproteobacteria</taxon>
        <taxon>Caulobacterales</taxon>
        <taxon>Caulobacteraceae</taxon>
        <taxon>Caulobacter</taxon>
    </lineage>
</organism>
<dbReference type="InterPro" id="IPR010982">
    <property type="entry name" value="Lambda_DNA-bd_dom_sf"/>
</dbReference>
<dbReference type="InterPro" id="IPR001387">
    <property type="entry name" value="Cro/C1-type_HTH"/>
</dbReference>
<dbReference type="GO" id="GO:0003677">
    <property type="term" value="F:DNA binding"/>
    <property type="evidence" value="ECO:0007669"/>
    <property type="project" value="InterPro"/>
</dbReference>
<dbReference type="KEGG" id="cak:Caul_0404"/>
<accession>B0T5I3</accession>
<dbReference type="eggNOG" id="ENOG50335A2">
    <property type="taxonomic scope" value="Bacteria"/>
</dbReference>
<dbReference type="EMBL" id="CP000927">
    <property type="protein sequence ID" value="ABZ69541.1"/>
    <property type="molecule type" value="Genomic_DNA"/>
</dbReference>
<dbReference type="SUPFAM" id="SSF47413">
    <property type="entry name" value="lambda repressor-like DNA-binding domains"/>
    <property type="match status" value="1"/>
</dbReference>
<dbReference type="HOGENOM" id="CLU_2107011_0_0_5"/>
<dbReference type="Gene3D" id="1.10.260.40">
    <property type="entry name" value="lambda repressor-like DNA-binding domains"/>
    <property type="match status" value="1"/>
</dbReference>
<name>B0T5I3_CAUSK</name>
<proteinExistence type="predicted"/>
<feature type="domain" description="HTH cro/C1-type" evidence="2">
    <location>
        <begin position="13"/>
        <end position="71"/>
    </location>
</feature>
<sequence length="126" mass="13583">MRSDIFQQLGGALKAARRTKGLTQGQLAKRLGREQGRVSELETDLVRGRLGKDRLTLLAEICDALDLVPVLMPRAQASAMIGLQPGRDANALAHGSGSQHAHGPPRSTFEELFVDLGDEDEENPDG</sequence>
<dbReference type="STRING" id="366602.Caul_0404"/>
<dbReference type="OrthoDB" id="8401611at2"/>
<evidence type="ECO:0000313" key="3">
    <source>
        <dbReference type="EMBL" id="ABZ69541.1"/>
    </source>
</evidence>
<dbReference type="Pfam" id="PF13560">
    <property type="entry name" value="HTH_31"/>
    <property type="match status" value="1"/>
</dbReference>
<dbReference type="PROSITE" id="PS50943">
    <property type="entry name" value="HTH_CROC1"/>
    <property type="match status" value="1"/>
</dbReference>
<dbReference type="AlphaFoldDB" id="B0T5I3"/>
<evidence type="ECO:0000259" key="2">
    <source>
        <dbReference type="PROSITE" id="PS50943"/>
    </source>
</evidence>
<dbReference type="CDD" id="cd00093">
    <property type="entry name" value="HTH_XRE"/>
    <property type="match status" value="1"/>
</dbReference>
<gene>
    <name evidence="3" type="ordered locus">Caul_0404</name>
</gene>